<evidence type="ECO:0000313" key="12">
    <source>
        <dbReference type="RefSeq" id="XP_006819305.1"/>
    </source>
</evidence>
<feature type="transmembrane region" description="Helical" evidence="9">
    <location>
        <begin position="285"/>
        <end position="303"/>
    </location>
</feature>
<feature type="transmembrane region" description="Helical" evidence="9">
    <location>
        <begin position="236"/>
        <end position="256"/>
    </location>
</feature>
<name>A0ABM0MH14_SACKO</name>
<gene>
    <name evidence="12" type="primary">LOC102803381</name>
</gene>
<keyword evidence="7 8" id="KW-0807">Transducer</keyword>
<evidence type="ECO:0000256" key="9">
    <source>
        <dbReference type="SAM" id="Phobius"/>
    </source>
</evidence>
<dbReference type="InterPro" id="IPR017452">
    <property type="entry name" value="GPCR_Rhodpsn_7TM"/>
</dbReference>
<feature type="transmembrane region" description="Helical" evidence="9">
    <location>
        <begin position="323"/>
        <end position="346"/>
    </location>
</feature>
<keyword evidence="11" id="KW-1185">Reference proteome</keyword>
<comment type="similarity">
    <text evidence="8">Belongs to the G-protein coupled receptor 1 family.</text>
</comment>
<keyword evidence="4 8" id="KW-0297">G-protein coupled receptor</keyword>
<evidence type="ECO:0000256" key="3">
    <source>
        <dbReference type="ARBA" id="ARBA00022989"/>
    </source>
</evidence>
<evidence type="ECO:0000256" key="7">
    <source>
        <dbReference type="ARBA" id="ARBA00023224"/>
    </source>
</evidence>
<accession>A0ABM0MH14</accession>
<feature type="transmembrane region" description="Helical" evidence="9">
    <location>
        <begin position="44"/>
        <end position="69"/>
    </location>
</feature>
<dbReference type="GeneID" id="102803381"/>
<evidence type="ECO:0000256" key="1">
    <source>
        <dbReference type="ARBA" id="ARBA00004141"/>
    </source>
</evidence>
<dbReference type="InterPro" id="IPR000276">
    <property type="entry name" value="GPCR_Rhodpsn"/>
</dbReference>
<reference evidence="12" key="1">
    <citation type="submission" date="2025-08" db="UniProtKB">
        <authorList>
            <consortium name="RefSeq"/>
        </authorList>
    </citation>
    <scope>IDENTIFICATION</scope>
    <source>
        <tissue evidence="12">Testes</tissue>
    </source>
</reference>
<sequence length="365" mass="41823">MTFINTSEILGDSLEDCIHKHNDTNTIWVLESAIKGYLYSKKSIAIVTIGMPLIFLIGCLGNALTILVLCTRKMRSATNCFLINLAIVDILFLSSVVPPKFISYLLAPTPFQYDFTVLGGKEWVCKLIRFVPRFTQNMSCILILVITSERYMAICCPLRCRNYHTHAVAARVSCITWLMTLVYSLPHLCYAVVTRHHMCWPSSYNVTILPQSVLMCKSCEAERCYTINLFGKIDDVILLCVAPVLSILYVLMFLKLRSFARTFRRISANGPNRANRVSARVKKRLLFMLAGTVVTYIACVGPFRMLDLMRLHRYEMPKDTYNTVLGICRMLLYLNSMINPFIYSIFNKTMRLAYLNSLKCHRRGY</sequence>
<evidence type="ECO:0000313" key="11">
    <source>
        <dbReference type="Proteomes" id="UP000694865"/>
    </source>
</evidence>
<dbReference type="PANTHER" id="PTHR24243:SF208">
    <property type="entry name" value="PYROKININ-1 RECEPTOR"/>
    <property type="match status" value="1"/>
</dbReference>
<dbReference type="SUPFAM" id="SSF81321">
    <property type="entry name" value="Family A G protein-coupled receptor-like"/>
    <property type="match status" value="1"/>
</dbReference>
<feature type="transmembrane region" description="Helical" evidence="9">
    <location>
        <begin position="81"/>
        <end position="107"/>
    </location>
</feature>
<protein>
    <submittedName>
        <fullName evidence="12">Allatostatin-A receptor-like</fullName>
    </submittedName>
</protein>
<keyword evidence="3 9" id="KW-1133">Transmembrane helix</keyword>
<dbReference type="CDD" id="cd00637">
    <property type="entry name" value="7tm_classA_rhodopsin-like"/>
    <property type="match status" value="1"/>
</dbReference>
<keyword evidence="2 8" id="KW-0812">Transmembrane</keyword>
<dbReference type="RefSeq" id="XP_006819305.1">
    <property type="nucleotide sequence ID" value="XM_006819242.1"/>
</dbReference>
<dbReference type="Proteomes" id="UP000694865">
    <property type="component" value="Unplaced"/>
</dbReference>
<feature type="transmembrane region" description="Helical" evidence="9">
    <location>
        <begin position="168"/>
        <end position="193"/>
    </location>
</feature>
<evidence type="ECO:0000256" key="5">
    <source>
        <dbReference type="ARBA" id="ARBA00023136"/>
    </source>
</evidence>
<keyword evidence="5 9" id="KW-0472">Membrane</keyword>
<dbReference type="PANTHER" id="PTHR24243">
    <property type="entry name" value="G-PROTEIN COUPLED RECEPTOR"/>
    <property type="match status" value="1"/>
</dbReference>
<feature type="transmembrane region" description="Helical" evidence="9">
    <location>
        <begin position="127"/>
        <end position="147"/>
    </location>
</feature>
<comment type="subcellular location">
    <subcellularLocation>
        <location evidence="1">Membrane</location>
        <topology evidence="1">Multi-pass membrane protein</topology>
    </subcellularLocation>
</comment>
<proteinExistence type="inferred from homology"/>
<evidence type="ECO:0000256" key="6">
    <source>
        <dbReference type="ARBA" id="ARBA00023170"/>
    </source>
</evidence>
<evidence type="ECO:0000256" key="4">
    <source>
        <dbReference type="ARBA" id="ARBA00023040"/>
    </source>
</evidence>
<keyword evidence="6 8" id="KW-0675">Receptor</keyword>
<evidence type="ECO:0000259" key="10">
    <source>
        <dbReference type="PROSITE" id="PS50262"/>
    </source>
</evidence>
<dbReference type="Pfam" id="PF00001">
    <property type="entry name" value="7tm_1"/>
    <property type="match status" value="1"/>
</dbReference>
<organism evidence="11 12">
    <name type="scientific">Saccoglossus kowalevskii</name>
    <name type="common">Acorn worm</name>
    <dbReference type="NCBI Taxonomy" id="10224"/>
    <lineage>
        <taxon>Eukaryota</taxon>
        <taxon>Metazoa</taxon>
        <taxon>Hemichordata</taxon>
        <taxon>Enteropneusta</taxon>
        <taxon>Harrimaniidae</taxon>
        <taxon>Saccoglossus</taxon>
    </lineage>
</organism>
<dbReference type="Gene3D" id="1.20.1070.10">
    <property type="entry name" value="Rhodopsin 7-helix transmembrane proteins"/>
    <property type="match status" value="1"/>
</dbReference>
<dbReference type="PRINTS" id="PR00237">
    <property type="entry name" value="GPCRRHODOPSN"/>
</dbReference>
<evidence type="ECO:0000256" key="8">
    <source>
        <dbReference type="RuleBase" id="RU000688"/>
    </source>
</evidence>
<dbReference type="PROSITE" id="PS00237">
    <property type="entry name" value="G_PROTEIN_RECEP_F1_1"/>
    <property type="match status" value="1"/>
</dbReference>
<feature type="domain" description="G-protein coupled receptors family 1 profile" evidence="10">
    <location>
        <begin position="61"/>
        <end position="343"/>
    </location>
</feature>
<evidence type="ECO:0000256" key="2">
    <source>
        <dbReference type="ARBA" id="ARBA00022692"/>
    </source>
</evidence>
<dbReference type="PROSITE" id="PS50262">
    <property type="entry name" value="G_PROTEIN_RECEP_F1_2"/>
    <property type="match status" value="1"/>
</dbReference>